<organism evidence="2 3">
    <name type="scientific">Stylosanthes scabra</name>
    <dbReference type="NCBI Taxonomy" id="79078"/>
    <lineage>
        <taxon>Eukaryota</taxon>
        <taxon>Viridiplantae</taxon>
        <taxon>Streptophyta</taxon>
        <taxon>Embryophyta</taxon>
        <taxon>Tracheophyta</taxon>
        <taxon>Spermatophyta</taxon>
        <taxon>Magnoliopsida</taxon>
        <taxon>eudicotyledons</taxon>
        <taxon>Gunneridae</taxon>
        <taxon>Pentapetalae</taxon>
        <taxon>rosids</taxon>
        <taxon>fabids</taxon>
        <taxon>Fabales</taxon>
        <taxon>Fabaceae</taxon>
        <taxon>Papilionoideae</taxon>
        <taxon>50 kb inversion clade</taxon>
        <taxon>dalbergioids sensu lato</taxon>
        <taxon>Dalbergieae</taxon>
        <taxon>Pterocarpus clade</taxon>
        <taxon>Stylosanthes</taxon>
    </lineage>
</organism>
<proteinExistence type="predicted"/>
<name>A0ABU6W382_9FABA</name>
<evidence type="ECO:0000313" key="2">
    <source>
        <dbReference type="EMBL" id="MED6179428.1"/>
    </source>
</evidence>
<comment type="caution">
    <text evidence="2">The sequence shown here is derived from an EMBL/GenBank/DDBJ whole genome shotgun (WGS) entry which is preliminary data.</text>
</comment>
<sequence>MPLGSSIPLYCRLWFRVVLGSSYRRQGVVWFWSSVGVAAKIVIELLISFLWEINFRLQQGQLFLPENFALFGGLSTNLQGAGDTEDGKLNESLMLEVIAIGGKNMCN</sequence>
<keyword evidence="1" id="KW-0472">Membrane</keyword>
<reference evidence="2 3" key="1">
    <citation type="journal article" date="2023" name="Plants (Basel)">
        <title>Bridging the Gap: Combining Genomics and Transcriptomics Approaches to Understand Stylosanthes scabra, an Orphan Legume from the Brazilian Caatinga.</title>
        <authorList>
            <person name="Ferreira-Neto J.R.C."/>
            <person name="da Silva M.D."/>
            <person name="Binneck E."/>
            <person name="de Melo N.F."/>
            <person name="da Silva R.H."/>
            <person name="de Melo A.L.T.M."/>
            <person name="Pandolfi V."/>
            <person name="Bustamante F.O."/>
            <person name="Brasileiro-Vidal A.C."/>
            <person name="Benko-Iseppon A.M."/>
        </authorList>
    </citation>
    <scope>NUCLEOTIDE SEQUENCE [LARGE SCALE GENOMIC DNA]</scope>
    <source>
        <tissue evidence="2">Leaves</tissue>
    </source>
</reference>
<dbReference type="Proteomes" id="UP001341840">
    <property type="component" value="Unassembled WGS sequence"/>
</dbReference>
<keyword evidence="3" id="KW-1185">Reference proteome</keyword>
<dbReference type="EMBL" id="JASCZI010181244">
    <property type="protein sequence ID" value="MED6179428.1"/>
    <property type="molecule type" value="Genomic_DNA"/>
</dbReference>
<keyword evidence="1" id="KW-0812">Transmembrane</keyword>
<protein>
    <submittedName>
        <fullName evidence="2">Uncharacterized protein</fullName>
    </submittedName>
</protein>
<accession>A0ABU6W382</accession>
<gene>
    <name evidence="2" type="ORF">PIB30_000540</name>
</gene>
<feature type="transmembrane region" description="Helical" evidence="1">
    <location>
        <begin position="29"/>
        <end position="51"/>
    </location>
</feature>
<evidence type="ECO:0000313" key="3">
    <source>
        <dbReference type="Proteomes" id="UP001341840"/>
    </source>
</evidence>
<evidence type="ECO:0000256" key="1">
    <source>
        <dbReference type="SAM" id="Phobius"/>
    </source>
</evidence>
<keyword evidence="1" id="KW-1133">Transmembrane helix</keyword>